<dbReference type="PROSITE" id="PS00022">
    <property type="entry name" value="EGF_1"/>
    <property type="match status" value="3"/>
</dbReference>
<feature type="region of interest" description="Disordered" evidence="2">
    <location>
        <begin position="332"/>
        <end position="363"/>
    </location>
</feature>
<dbReference type="PROSITE" id="PS50026">
    <property type="entry name" value="EGF_3"/>
    <property type="match status" value="1"/>
</dbReference>
<feature type="region of interest" description="Disordered" evidence="2">
    <location>
        <begin position="437"/>
        <end position="473"/>
    </location>
</feature>
<organism evidence="4 5">
    <name type="scientific">Plectus sambesii</name>
    <dbReference type="NCBI Taxonomy" id="2011161"/>
    <lineage>
        <taxon>Eukaryota</taxon>
        <taxon>Metazoa</taxon>
        <taxon>Ecdysozoa</taxon>
        <taxon>Nematoda</taxon>
        <taxon>Chromadorea</taxon>
        <taxon>Plectida</taxon>
        <taxon>Plectina</taxon>
        <taxon>Plectoidea</taxon>
        <taxon>Plectidae</taxon>
        <taxon>Plectus</taxon>
    </lineage>
</organism>
<evidence type="ECO:0000259" key="3">
    <source>
        <dbReference type="PROSITE" id="PS50026"/>
    </source>
</evidence>
<feature type="domain" description="EGF-like" evidence="3">
    <location>
        <begin position="366"/>
        <end position="404"/>
    </location>
</feature>
<feature type="compositionally biased region" description="Low complexity" evidence="2">
    <location>
        <begin position="438"/>
        <end position="473"/>
    </location>
</feature>
<dbReference type="InterPro" id="IPR000742">
    <property type="entry name" value="EGF"/>
</dbReference>
<evidence type="ECO:0000313" key="5">
    <source>
        <dbReference type="WBParaSite" id="PSAMB.scaffold551size62451.g6994.t1"/>
    </source>
</evidence>
<feature type="compositionally biased region" description="Polar residues" evidence="2">
    <location>
        <begin position="352"/>
        <end position="363"/>
    </location>
</feature>
<evidence type="ECO:0000313" key="4">
    <source>
        <dbReference type="Proteomes" id="UP000887566"/>
    </source>
</evidence>
<dbReference type="AlphaFoldDB" id="A0A914WWI3"/>
<comment type="caution">
    <text evidence="1">Lacks conserved residue(s) required for the propagation of feature annotation.</text>
</comment>
<sequence>MEWRYGRFLTDGPVFENKFATLVSRPPGVVPKDGFVFVGEPLSRGPADSAILRADFKCQRGVGHVTFDNSRGGRWQLARGKIGNPHTGIKRVSSGDIAVLKPGFAYIGQDMVNNSIGTLFILESPNFTLEKDTLLSFDLYQRSHSIKFKVCFNNLTNCPYSNPPLDKKTFWYEGESVMMPKRTAKVFFVATQIKRNTWIALDNIVVNQGLGCALMLLLASAAFARSHTCKNGGSPTGNNQAPCYCPPPFYGKYCEYSINATSTAAPPNNASTTSSWNGNATTTSSWSGNASATAWPSDNSTKCMNGGVLIGNFCYCYEPYVGDRYDGNTTFTSTPSSSNATTTGSSGNSTNQKTVFPANNTFTTPSQNFTTASPFNNSANCLNGGIQVGNFCYCPSPYYGDHCQFSGSNATEVRFKRAIANVFRGIFDDIEQQNANVTASSPPASSNGNSTTTTAQPTSSSNETITGTSGGNSTTTSYANLTSTASPSINATVVPAGNSTQCFNEGIQIGQYCYCRAPYYGDRCQYNSSAPIRRVRSINNRHQRYPIEEIVALVLEKSRP</sequence>
<feature type="disulfide bond" evidence="1">
    <location>
        <begin position="394"/>
        <end position="403"/>
    </location>
</feature>
<dbReference type="PANTHER" id="PTHR24033">
    <property type="entry name" value="EGF-LIKE DOMAIN-CONTAINING PROTEIN"/>
    <property type="match status" value="1"/>
</dbReference>
<keyword evidence="1" id="KW-0245">EGF-like domain</keyword>
<feature type="compositionally biased region" description="Low complexity" evidence="2">
    <location>
        <begin position="332"/>
        <end position="351"/>
    </location>
</feature>
<dbReference type="WBParaSite" id="PSAMB.scaffold551size62451.g6994.t1">
    <property type="protein sequence ID" value="PSAMB.scaffold551size62451.g6994.t1"/>
    <property type="gene ID" value="PSAMB.scaffold551size62451.g6994"/>
</dbReference>
<accession>A0A914WWI3</accession>
<evidence type="ECO:0000256" key="2">
    <source>
        <dbReference type="SAM" id="MobiDB-lite"/>
    </source>
</evidence>
<reference evidence="5" key="1">
    <citation type="submission" date="2022-11" db="UniProtKB">
        <authorList>
            <consortium name="WormBaseParasite"/>
        </authorList>
    </citation>
    <scope>IDENTIFICATION</scope>
</reference>
<proteinExistence type="predicted"/>
<dbReference type="Proteomes" id="UP000887566">
    <property type="component" value="Unplaced"/>
</dbReference>
<evidence type="ECO:0000256" key="1">
    <source>
        <dbReference type="PROSITE-ProRule" id="PRU00076"/>
    </source>
</evidence>
<dbReference type="InterPro" id="IPR051830">
    <property type="entry name" value="NOTCH_homolog"/>
</dbReference>
<dbReference type="SUPFAM" id="SSF57196">
    <property type="entry name" value="EGF/Laminin"/>
    <property type="match status" value="1"/>
</dbReference>
<protein>
    <submittedName>
        <fullName evidence="5">EGF-like domain-containing protein</fullName>
    </submittedName>
</protein>
<dbReference type="PROSITE" id="PS01186">
    <property type="entry name" value="EGF_2"/>
    <property type="match status" value="3"/>
</dbReference>
<keyword evidence="4" id="KW-1185">Reference proteome</keyword>
<keyword evidence="1" id="KW-1015">Disulfide bond</keyword>
<name>A0A914WWI3_9BILA</name>
<dbReference type="PANTHER" id="PTHR24033:SF151">
    <property type="entry name" value="NOTCH 2"/>
    <property type="match status" value="1"/>
</dbReference>